<dbReference type="SUPFAM" id="SSF53474">
    <property type="entry name" value="alpha/beta-Hydrolases"/>
    <property type="match status" value="1"/>
</dbReference>
<dbReference type="OrthoDB" id="9780932at2"/>
<dbReference type="PANTHER" id="PTHR42886:SF29">
    <property type="entry name" value="PUMMELIG, ISOFORM A"/>
    <property type="match status" value="1"/>
</dbReference>
<evidence type="ECO:0000259" key="1">
    <source>
        <dbReference type="Pfam" id="PF12146"/>
    </source>
</evidence>
<dbReference type="Proteomes" id="UP000321306">
    <property type="component" value="Unassembled WGS sequence"/>
</dbReference>
<evidence type="ECO:0000313" key="3">
    <source>
        <dbReference type="Proteomes" id="UP000321306"/>
    </source>
</evidence>
<dbReference type="InterPro" id="IPR000073">
    <property type="entry name" value="AB_hydrolase_1"/>
</dbReference>
<protein>
    <recommendedName>
        <fullName evidence="1">Serine aminopeptidase S33 domain-containing protein</fullName>
    </recommendedName>
</protein>
<organism evidence="2 3">
    <name type="scientific">Deinococcus cellulosilyticus (strain DSM 18568 / NBRC 106333 / KACC 11606 / 5516J-15)</name>
    <dbReference type="NCBI Taxonomy" id="1223518"/>
    <lineage>
        <taxon>Bacteria</taxon>
        <taxon>Thermotogati</taxon>
        <taxon>Deinococcota</taxon>
        <taxon>Deinococci</taxon>
        <taxon>Deinococcales</taxon>
        <taxon>Deinococcaceae</taxon>
        <taxon>Deinococcus</taxon>
    </lineage>
</organism>
<accession>A0A511MZF2</accession>
<dbReference type="EMBL" id="BJXB01000006">
    <property type="protein sequence ID" value="GEM46000.1"/>
    <property type="molecule type" value="Genomic_DNA"/>
</dbReference>
<dbReference type="InterPro" id="IPR022742">
    <property type="entry name" value="Hydrolase_4"/>
</dbReference>
<dbReference type="Gene3D" id="3.40.50.1820">
    <property type="entry name" value="alpha/beta hydrolase"/>
    <property type="match status" value="1"/>
</dbReference>
<dbReference type="AlphaFoldDB" id="A0A511MZF2"/>
<gene>
    <name evidence="2" type="ORF">DC3_16350</name>
</gene>
<feature type="domain" description="Serine aminopeptidase S33" evidence="1">
    <location>
        <begin position="80"/>
        <end position="195"/>
    </location>
</feature>
<name>A0A511MZF2_DEIC1</name>
<sequence>MPALFATLVTGVSLFVLLLTIAIVMVFMGDPVFPPQPALSVQDVAALQKRYMQVNPHQERIFTLKDGDHISGRVFPGTSNTTVVLLHGVLSSSLEMNRTAGLMQKATGSTVIAVDLRGHGKSSGHPGDLDHPGQYEEDVAEVIWQLRKNQPDRHILLAGHSMGGGIALRYAVRSNLPPVDGFVLLAPHMGDRSPTTPRTSPNGSSAFIKVHVARTIGLKFLNVLHITPFNHLKTLHFNLPEGFPLRSYSFNAMVSMSPEDTAKALQSVRAPLLVVVGSKDEAFVAAEYPPVVQKYSNGQVSIIEGAGHDGILTDPRTFEAIARWTQSHLSAP</sequence>
<proteinExistence type="predicted"/>
<dbReference type="PANTHER" id="PTHR42886">
    <property type="entry name" value="RE40534P-RELATED"/>
    <property type="match status" value="1"/>
</dbReference>
<keyword evidence="3" id="KW-1185">Reference proteome</keyword>
<evidence type="ECO:0000313" key="2">
    <source>
        <dbReference type="EMBL" id="GEM46000.1"/>
    </source>
</evidence>
<reference evidence="2 3" key="1">
    <citation type="submission" date="2019-07" db="EMBL/GenBank/DDBJ databases">
        <title>Whole genome shotgun sequence of Deinococcus cellulosilyticus NBRC 106333.</title>
        <authorList>
            <person name="Hosoyama A."/>
            <person name="Uohara A."/>
            <person name="Ohji S."/>
            <person name="Ichikawa N."/>
        </authorList>
    </citation>
    <scope>NUCLEOTIDE SEQUENCE [LARGE SCALE GENOMIC DNA]</scope>
    <source>
        <strain evidence="2 3">NBRC 106333</strain>
    </source>
</reference>
<comment type="caution">
    <text evidence="2">The sequence shown here is derived from an EMBL/GenBank/DDBJ whole genome shotgun (WGS) entry which is preliminary data.</text>
</comment>
<dbReference type="PRINTS" id="PR00111">
    <property type="entry name" value="ABHYDROLASE"/>
</dbReference>
<dbReference type="Pfam" id="PF12146">
    <property type="entry name" value="Hydrolase_4"/>
    <property type="match status" value="1"/>
</dbReference>
<dbReference type="RefSeq" id="WP_146883808.1">
    <property type="nucleotide sequence ID" value="NZ_BJXB01000006.1"/>
</dbReference>
<dbReference type="InterPro" id="IPR029058">
    <property type="entry name" value="AB_hydrolase_fold"/>
</dbReference>